<dbReference type="Pfam" id="PF00004">
    <property type="entry name" value="AAA"/>
    <property type="match status" value="1"/>
</dbReference>
<dbReference type="PROSITE" id="PS00674">
    <property type="entry name" value="AAA"/>
    <property type="match status" value="1"/>
</dbReference>
<evidence type="ECO:0000256" key="1">
    <source>
        <dbReference type="ARBA" id="ARBA00022741"/>
    </source>
</evidence>
<feature type="domain" description="AAA+ ATPase" evidence="6">
    <location>
        <begin position="262"/>
        <end position="418"/>
    </location>
</feature>
<organism evidence="7 8">
    <name type="scientific">Nocardia jiangsuensis</name>
    <dbReference type="NCBI Taxonomy" id="1691563"/>
    <lineage>
        <taxon>Bacteria</taxon>
        <taxon>Bacillati</taxon>
        <taxon>Actinomycetota</taxon>
        <taxon>Actinomycetes</taxon>
        <taxon>Mycobacteriales</taxon>
        <taxon>Nocardiaceae</taxon>
        <taxon>Nocardia</taxon>
    </lineage>
</organism>
<dbReference type="RefSeq" id="WP_378612459.1">
    <property type="nucleotide sequence ID" value="NZ_JBHSAX010000013.1"/>
</dbReference>
<evidence type="ECO:0000256" key="4">
    <source>
        <dbReference type="RuleBase" id="RU003651"/>
    </source>
</evidence>
<evidence type="ECO:0000313" key="7">
    <source>
        <dbReference type="EMBL" id="MFC3962691.1"/>
    </source>
</evidence>
<evidence type="ECO:0000256" key="5">
    <source>
        <dbReference type="SAM" id="Coils"/>
    </source>
</evidence>
<dbReference type="EC" id="5.6.1.5" evidence="7"/>
<evidence type="ECO:0000256" key="3">
    <source>
        <dbReference type="ARBA" id="ARBA00023054"/>
    </source>
</evidence>
<proteinExistence type="inferred from homology"/>
<dbReference type="GO" id="GO:0000502">
    <property type="term" value="C:proteasome complex"/>
    <property type="evidence" value="ECO:0007669"/>
    <property type="project" value="UniProtKB-KW"/>
</dbReference>
<dbReference type="InterPro" id="IPR041626">
    <property type="entry name" value="Prot_ATP_ID_OB_N"/>
</dbReference>
<dbReference type="InterPro" id="IPR003593">
    <property type="entry name" value="AAA+_ATPase"/>
</dbReference>
<dbReference type="Gene3D" id="3.40.50.300">
    <property type="entry name" value="P-loop containing nucleotide triphosphate hydrolases"/>
    <property type="match status" value="1"/>
</dbReference>
<evidence type="ECO:0000256" key="2">
    <source>
        <dbReference type="ARBA" id="ARBA00022840"/>
    </source>
</evidence>
<dbReference type="InterPro" id="IPR003959">
    <property type="entry name" value="ATPase_AAA_core"/>
</dbReference>
<dbReference type="Proteomes" id="UP001595696">
    <property type="component" value="Unassembled WGS sequence"/>
</dbReference>
<dbReference type="InterPro" id="IPR003960">
    <property type="entry name" value="ATPase_AAA_CS"/>
</dbReference>
<keyword evidence="3 5" id="KW-0175">Coiled coil</keyword>
<keyword evidence="2 4" id="KW-0067">ATP-binding</keyword>
<protein>
    <submittedName>
        <fullName evidence="7">Proteasome ATPase</fullName>
        <ecNumber evidence="7">5.6.1.5</ecNumber>
    </submittedName>
</protein>
<dbReference type="Gene3D" id="1.20.5.170">
    <property type="match status" value="1"/>
</dbReference>
<dbReference type="Pfam" id="PF17758">
    <property type="entry name" value="Prot_ATP_ID_OB_N"/>
    <property type="match status" value="1"/>
</dbReference>
<dbReference type="SUPFAM" id="SSF52540">
    <property type="entry name" value="P-loop containing nucleoside triphosphate hydrolases"/>
    <property type="match status" value="1"/>
</dbReference>
<evidence type="ECO:0000313" key="8">
    <source>
        <dbReference type="Proteomes" id="UP001595696"/>
    </source>
</evidence>
<dbReference type="InterPro" id="IPR027417">
    <property type="entry name" value="P-loop_NTPase"/>
</dbReference>
<dbReference type="InterPro" id="IPR012340">
    <property type="entry name" value="NA-bd_OB-fold"/>
</dbReference>
<dbReference type="PANTHER" id="PTHR23077:SF144">
    <property type="entry name" value="PROTEASOME-ASSOCIATED ATPASE"/>
    <property type="match status" value="1"/>
</dbReference>
<dbReference type="SMART" id="SM00382">
    <property type="entry name" value="AAA"/>
    <property type="match status" value="1"/>
</dbReference>
<dbReference type="HAMAP" id="MF_02112">
    <property type="entry name" value="ARC_ATPase"/>
    <property type="match status" value="1"/>
</dbReference>
<keyword evidence="1 4" id="KW-0547">Nucleotide-binding</keyword>
<comment type="similarity">
    <text evidence="4">Belongs to the AAA ATPase family.</text>
</comment>
<sequence length="580" mass="64512">MSPIENSDSAAWRELEAVRAEAAALRRQLADSPDRGRELEARIDSLTIRNTKLMDTLKEARQQLIALREEVDRLGQPPSGYGILIGAYEDQTVDVFTSGRKMRLTCSPNIDTDTLEYGQTVRLNEALTVVEAGNFDAIGEIGTLREILDDGRRALVVGHADEERVVWLSGPLSKLSEADDLDDPDSPIRRLRPGDSLLVDTKAGFAFERVPKAEVEDLVLEEVPDVDYTDIGGLGRQIEQIRDAVELPFLHKDLFREYALRPPKGVLLYGPPGCGKTLIAKAVANSLAKKIAEARGEDAKEARSFFLNIKGPELLNKFVGETERHIRIIFQRAREKASEGTPVIVFFDEMDSIFRTRGSGVSSDVETTVVPQLLSEIDGVEGLENVIVIGASNREDMIDPAILRPGRLDVKIKIERPDAESAQDIFSKYLTDTLPLHADDVAEFGGDKTLCIRTMIERVVDRMYAESEDNRFLEVTYANGDKEVLYFKDFNSGAMIQNIVDRSKKYAIKAVLDTGNPGLRIQHLYDSIVDEFSENEDLPNTTNPDDWARISGKKGERIVYIRTLVTGKNASASRAIDTES</sequence>
<dbReference type="InterPro" id="IPR022482">
    <property type="entry name" value="Proteasome_ATPase"/>
</dbReference>
<dbReference type="Pfam" id="PF16450">
    <property type="entry name" value="Prot_ATP_ID_OB_C"/>
    <property type="match status" value="1"/>
</dbReference>
<accession>A0ABV8DSZ3</accession>
<dbReference type="Gene3D" id="2.40.50.140">
    <property type="entry name" value="Nucleic acid-binding proteins"/>
    <property type="match status" value="2"/>
</dbReference>
<feature type="coiled-coil region" evidence="5">
    <location>
        <begin position="43"/>
        <end position="70"/>
    </location>
</feature>
<reference evidence="8" key="1">
    <citation type="journal article" date="2019" name="Int. J. Syst. Evol. Microbiol.">
        <title>The Global Catalogue of Microorganisms (GCM) 10K type strain sequencing project: providing services to taxonomists for standard genome sequencing and annotation.</title>
        <authorList>
            <consortium name="The Broad Institute Genomics Platform"/>
            <consortium name="The Broad Institute Genome Sequencing Center for Infectious Disease"/>
            <person name="Wu L."/>
            <person name="Ma J."/>
        </authorList>
    </citation>
    <scope>NUCLEOTIDE SEQUENCE [LARGE SCALE GENOMIC DNA]</scope>
    <source>
        <strain evidence="8">CGMCC 4.7330</strain>
    </source>
</reference>
<keyword evidence="7" id="KW-0647">Proteasome</keyword>
<dbReference type="EMBL" id="JBHSAX010000013">
    <property type="protein sequence ID" value="MFC3962691.1"/>
    <property type="molecule type" value="Genomic_DNA"/>
</dbReference>
<dbReference type="InterPro" id="IPR050168">
    <property type="entry name" value="AAA_ATPase_domain"/>
</dbReference>
<dbReference type="NCBIfam" id="TIGR03689">
    <property type="entry name" value="pup_AAA"/>
    <property type="match status" value="1"/>
</dbReference>
<keyword evidence="7" id="KW-0413">Isomerase</keyword>
<feature type="non-terminal residue" evidence="7">
    <location>
        <position position="580"/>
    </location>
</feature>
<comment type="caution">
    <text evidence="7">The sequence shown here is derived from an EMBL/GenBank/DDBJ whole genome shotgun (WGS) entry which is preliminary data.</text>
</comment>
<dbReference type="PANTHER" id="PTHR23077">
    <property type="entry name" value="AAA-FAMILY ATPASE"/>
    <property type="match status" value="1"/>
</dbReference>
<dbReference type="InterPro" id="IPR032501">
    <property type="entry name" value="Prot_ATP_ID_OB_2nd"/>
</dbReference>
<name>A0ABV8DSZ3_9NOCA</name>
<dbReference type="GO" id="GO:0036402">
    <property type="term" value="F:proteasome-activating activity"/>
    <property type="evidence" value="ECO:0007669"/>
    <property type="project" value="UniProtKB-EC"/>
</dbReference>
<evidence type="ECO:0000259" key="6">
    <source>
        <dbReference type="SMART" id="SM00382"/>
    </source>
</evidence>
<gene>
    <name evidence="7" type="primary">arc</name>
    <name evidence="7" type="ORF">ACFO0B_11915</name>
</gene>
<keyword evidence="8" id="KW-1185">Reference proteome</keyword>